<feature type="region of interest" description="Disordered" evidence="1">
    <location>
        <begin position="24"/>
        <end position="46"/>
    </location>
</feature>
<evidence type="ECO:0000256" key="1">
    <source>
        <dbReference type="SAM" id="MobiDB-lite"/>
    </source>
</evidence>
<evidence type="ECO:0000313" key="2">
    <source>
        <dbReference type="Proteomes" id="UP000036681"/>
    </source>
</evidence>
<accession>A0A0M3IVW8</accession>
<dbReference type="AlphaFoldDB" id="A0A0M3IVW8"/>
<name>A0A0M3IVW8_ASCLU</name>
<keyword evidence="2" id="KW-1185">Reference proteome</keyword>
<sequence>MNRLRKGSGLAKLFRPIDLPARRGLIRKSRRSQKKSSQPKRFIHFRREKNGKRLNHSWVRICFTVSQRSTTSQRKSQRFGLLFQRIFIS</sequence>
<protein>
    <submittedName>
        <fullName evidence="3">Uncharacterized protein</fullName>
    </submittedName>
</protein>
<proteinExistence type="predicted"/>
<dbReference type="Proteomes" id="UP000036681">
    <property type="component" value="Unplaced"/>
</dbReference>
<evidence type="ECO:0000313" key="3">
    <source>
        <dbReference type="WBParaSite" id="ALUE_0002289601-mRNA-1"/>
    </source>
</evidence>
<dbReference type="WBParaSite" id="ALUE_0002289601-mRNA-1">
    <property type="protein sequence ID" value="ALUE_0002289601-mRNA-1"/>
    <property type="gene ID" value="ALUE_0002289601"/>
</dbReference>
<organism evidence="2 3">
    <name type="scientific">Ascaris lumbricoides</name>
    <name type="common">Giant roundworm</name>
    <dbReference type="NCBI Taxonomy" id="6252"/>
    <lineage>
        <taxon>Eukaryota</taxon>
        <taxon>Metazoa</taxon>
        <taxon>Ecdysozoa</taxon>
        <taxon>Nematoda</taxon>
        <taxon>Chromadorea</taxon>
        <taxon>Rhabditida</taxon>
        <taxon>Spirurina</taxon>
        <taxon>Ascaridomorpha</taxon>
        <taxon>Ascaridoidea</taxon>
        <taxon>Ascarididae</taxon>
        <taxon>Ascaris</taxon>
    </lineage>
</organism>
<reference evidence="3" key="1">
    <citation type="submission" date="2017-02" db="UniProtKB">
        <authorList>
            <consortium name="WormBaseParasite"/>
        </authorList>
    </citation>
    <scope>IDENTIFICATION</scope>
</reference>